<proteinExistence type="predicted"/>
<protein>
    <submittedName>
        <fullName evidence="1">Uncharacterized protein</fullName>
    </submittedName>
</protein>
<evidence type="ECO:0000313" key="1">
    <source>
        <dbReference type="EMBL" id="OZC10910.1"/>
    </source>
</evidence>
<feature type="non-terminal residue" evidence="1">
    <location>
        <position position="65"/>
    </location>
</feature>
<sequence length="65" mass="7179">IISVPISGYNTFTSRKEKQEGAEVLASRETQLLRDAPITMGHVRSVKMSSFVFPSMSGSQLMCDQ</sequence>
<name>A0A238C1M4_9BILA</name>
<reference evidence="1 2" key="1">
    <citation type="submission" date="2015-12" db="EMBL/GenBank/DDBJ databases">
        <title>Draft genome of the nematode, Onchocerca flexuosa.</title>
        <authorList>
            <person name="Mitreva M."/>
        </authorList>
    </citation>
    <scope>NUCLEOTIDE SEQUENCE [LARGE SCALE GENOMIC DNA]</scope>
    <source>
        <strain evidence="1">Red Deer</strain>
    </source>
</reference>
<accession>A0A238C1M4</accession>
<dbReference type="EMBL" id="KZ269983">
    <property type="protein sequence ID" value="OZC10910.1"/>
    <property type="molecule type" value="Genomic_DNA"/>
</dbReference>
<gene>
    <name evidence="1" type="ORF">X798_02054</name>
</gene>
<organism evidence="1 2">
    <name type="scientific">Onchocerca flexuosa</name>
    <dbReference type="NCBI Taxonomy" id="387005"/>
    <lineage>
        <taxon>Eukaryota</taxon>
        <taxon>Metazoa</taxon>
        <taxon>Ecdysozoa</taxon>
        <taxon>Nematoda</taxon>
        <taxon>Chromadorea</taxon>
        <taxon>Rhabditida</taxon>
        <taxon>Spirurina</taxon>
        <taxon>Spiruromorpha</taxon>
        <taxon>Filarioidea</taxon>
        <taxon>Onchocercidae</taxon>
        <taxon>Onchocerca</taxon>
    </lineage>
</organism>
<dbReference type="Proteomes" id="UP000242913">
    <property type="component" value="Unassembled WGS sequence"/>
</dbReference>
<dbReference type="AlphaFoldDB" id="A0A238C1M4"/>
<feature type="non-terminal residue" evidence="1">
    <location>
        <position position="1"/>
    </location>
</feature>
<keyword evidence="2" id="KW-1185">Reference proteome</keyword>
<evidence type="ECO:0000313" key="2">
    <source>
        <dbReference type="Proteomes" id="UP000242913"/>
    </source>
</evidence>